<keyword evidence="1" id="KW-0472">Membrane</keyword>
<proteinExistence type="predicted"/>
<dbReference type="RefSeq" id="WP_211808476.1">
    <property type="nucleotide sequence ID" value="NZ_CP072362.1"/>
</dbReference>
<dbReference type="Proteomes" id="UP000682195">
    <property type="component" value="Chromosome 2"/>
</dbReference>
<keyword evidence="3" id="KW-1185">Reference proteome</keyword>
<accession>A0ABX7XSU3</accession>
<evidence type="ECO:0000313" key="3">
    <source>
        <dbReference type="Proteomes" id="UP000682195"/>
    </source>
</evidence>
<gene>
    <name evidence="2" type="ORF">J5A58_12900</name>
</gene>
<evidence type="ECO:0008006" key="4">
    <source>
        <dbReference type="Google" id="ProtNLM"/>
    </source>
</evidence>
<keyword evidence="1" id="KW-1133">Transmembrane helix</keyword>
<keyword evidence="1" id="KW-0812">Transmembrane</keyword>
<feature type="transmembrane region" description="Helical" evidence="1">
    <location>
        <begin position="59"/>
        <end position="77"/>
    </location>
</feature>
<dbReference type="EMBL" id="CP072362">
    <property type="protein sequence ID" value="QUB76606.1"/>
    <property type="molecule type" value="Genomic_DNA"/>
</dbReference>
<evidence type="ECO:0000313" key="2">
    <source>
        <dbReference type="EMBL" id="QUB76606.1"/>
    </source>
</evidence>
<organism evidence="2 3">
    <name type="scientific">Prevotella melaninogenica</name>
    <dbReference type="NCBI Taxonomy" id="28132"/>
    <lineage>
        <taxon>Bacteria</taxon>
        <taxon>Pseudomonadati</taxon>
        <taxon>Bacteroidota</taxon>
        <taxon>Bacteroidia</taxon>
        <taxon>Bacteroidales</taxon>
        <taxon>Prevotellaceae</taxon>
        <taxon>Prevotella</taxon>
    </lineage>
</organism>
<sequence>MNRYNGGTHSTYISSDILKYVGGTHFEEYFNNRGNPYSGGTKYQGGLHLHNERIMKKSCLYLFLFLFVQTISAQVTVEDIDTTELFKWNPPTIEGKCRQQNIRFNIKPPYTLTRNKGYVPQQLPCATKGCVFREHILHSNASLVNQDKNCEVYLKTSICNVNGNSKTISLPTGGKMSVDIYGYIKSDLKWQVIGDTCLYAEPCEVDEIKMLLTDYPVTLAKKYFNADYMLMYPIDTKRKECRGKFTRCRCVLIGKDYRFIFMYFFLTDDNAKDLDKYLAQLKGMIWFN</sequence>
<name>A0ABX7XSU3_9BACT</name>
<evidence type="ECO:0000256" key="1">
    <source>
        <dbReference type="SAM" id="Phobius"/>
    </source>
</evidence>
<protein>
    <recommendedName>
        <fullName evidence="4">MD-2-related lipid-recognition domain-containing protein</fullName>
    </recommendedName>
</protein>
<reference evidence="2 3" key="1">
    <citation type="submission" date="2021-03" db="EMBL/GenBank/DDBJ databases">
        <title>Human Oral Microbial Genomes.</title>
        <authorList>
            <person name="Johnston C.D."/>
            <person name="Chen T."/>
            <person name="Dewhirst F.E."/>
        </authorList>
    </citation>
    <scope>NUCLEOTIDE SEQUENCE [LARGE SCALE GENOMIC DNA]</scope>
    <source>
        <strain evidence="2 3">F0054</strain>
    </source>
</reference>